<sequence>WGRSFHDDRELLDWRISPRSRDKWNSSQAYQSPLSPLSPVHGTVSKRRHSLDMGSSVALATDAATTVAKRYGAVNYAKRLSVIWTRRSQSLHGMLSDGRKNEWVERCGRKRERVGETAECSKILKAELKLY</sequence>
<proteinExistence type="predicted"/>
<keyword evidence="2" id="KW-1185">Reference proteome</keyword>
<dbReference type="Proteomes" id="UP000694568">
    <property type="component" value="Unplaced"/>
</dbReference>
<accession>A0A8D0ATR4</accession>
<evidence type="ECO:0000313" key="2">
    <source>
        <dbReference type="Proteomes" id="UP000694568"/>
    </source>
</evidence>
<reference evidence="1" key="1">
    <citation type="submission" date="2025-08" db="UniProtKB">
        <authorList>
            <consortium name="Ensembl"/>
        </authorList>
    </citation>
    <scope>IDENTIFICATION</scope>
</reference>
<organism evidence="1 2">
    <name type="scientific">Sander lucioperca</name>
    <name type="common">Pike-perch</name>
    <name type="synonym">Perca lucioperca</name>
    <dbReference type="NCBI Taxonomy" id="283035"/>
    <lineage>
        <taxon>Eukaryota</taxon>
        <taxon>Metazoa</taxon>
        <taxon>Chordata</taxon>
        <taxon>Craniata</taxon>
        <taxon>Vertebrata</taxon>
        <taxon>Euteleostomi</taxon>
        <taxon>Actinopterygii</taxon>
        <taxon>Neopterygii</taxon>
        <taxon>Teleostei</taxon>
        <taxon>Neoteleostei</taxon>
        <taxon>Acanthomorphata</taxon>
        <taxon>Eupercaria</taxon>
        <taxon>Perciformes</taxon>
        <taxon>Percoidei</taxon>
        <taxon>Percidae</taxon>
        <taxon>Luciopercinae</taxon>
        <taxon>Sander</taxon>
    </lineage>
</organism>
<name>A0A8D0ATR4_SANLU</name>
<dbReference type="AlphaFoldDB" id="A0A8D0ATR4"/>
<evidence type="ECO:0000313" key="1">
    <source>
        <dbReference type="Ensembl" id="ENSSLUP00000057337.1"/>
    </source>
</evidence>
<reference evidence="1" key="2">
    <citation type="submission" date="2025-09" db="UniProtKB">
        <authorList>
            <consortium name="Ensembl"/>
        </authorList>
    </citation>
    <scope>IDENTIFICATION</scope>
</reference>
<protein>
    <submittedName>
        <fullName evidence="1">Uncharacterized protein</fullName>
    </submittedName>
</protein>
<dbReference type="Ensembl" id="ENSSLUT00000059003.1">
    <property type="protein sequence ID" value="ENSSLUP00000057337.1"/>
    <property type="gene ID" value="ENSSLUG00000024714.1"/>
</dbReference>